<sequence length="156" mass="17574">MEEYKKVLKKREKLCLIFAIILLPVVIATCYLFFVMDSVLTGSIIAGFFGGMLNGIRAGFGLAALIVLSMRAFQYHKAVKDDNKMKKYYIEEYDERTIALNQLSSKISFNIILYTLLVVCVITGFINSTISLTLLAVSAFIILCKAIIYTIYSKKI</sequence>
<proteinExistence type="predicted"/>
<dbReference type="RefSeq" id="WP_281819237.1">
    <property type="nucleotide sequence ID" value="NZ_BRLB01000023.1"/>
</dbReference>
<protein>
    <submittedName>
        <fullName evidence="2">Uncharacterized protein</fullName>
    </submittedName>
</protein>
<feature type="transmembrane region" description="Helical" evidence="1">
    <location>
        <begin position="40"/>
        <end position="68"/>
    </location>
</feature>
<evidence type="ECO:0000313" key="3">
    <source>
        <dbReference type="Proteomes" id="UP001144256"/>
    </source>
</evidence>
<feature type="transmembrane region" description="Helical" evidence="1">
    <location>
        <begin position="14"/>
        <end position="34"/>
    </location>
</feature>
<evidence type="ECO:0000313" key="2">
    <source>
        <dbReference type="EMBL" id="GKX31902.1"/>
    </source>
</evidence>
<evidence type="ECO:0000256" key="1">
    <source>
        <dbReference type="SAM" id="Phobius"/>
    </source>
</evidence>
<dbReference type="EMBL" id="BRLB01000023">
    <property type="protein sequence ID" value="GKX31902.1"/>
    <property type="molecule type" value="Genomic_DNA"/>
</dbReference>
<feature type="transmembrane region" description="Helical" evidence="1">
    <location>
        <begin position="132"/>
        <end position="152"/>
    </location>
</feature>
<keyword evidence="3" id="KW-1185">Reference proteome</keyword>
<keyword evidence="1" id="KW-0472">Membrane</keyword>
<dbReference type="Proteomes" id="UP001144256">
    <property type="component" value="Unassembled WGS sequence"/>
</dbReference>
<keyword evidence="1" id="KW-0812">Transmembrane</keyword>
<comment type="caution">
    <text evidence="2">The sequence shown here is derived from an EMBL/GenBank/DDBJ whole genome shotgun (WGS) entry which is preliminary data.</text>
</comment>
<dbReference type="AlphaFoldDB" id="A0A9W5YE86"/>
<keyword evidence="1" id="KW-1133">Transmembrane helix</keyword>
<organism evidence="2 3">
    <name type="scientific">Vallitalea longa</name>
    <dbReference type="NCBI Taxonomy" id="2936439"/>
    <lineage>
        <taxon>Bacteria</taxon>
        <taxon>Bacillati</taxon>
        <taxon>Bacillota</taxon>
        <taxon>Clostridia</taxon>
        <taxon>Lachnospirales</taxon>
        <taxon>Vallitaleaceae</taxon>
        <taxon>Vallitalea</taxon>
    </lineage>
</organism>
<feature type="transmembrane region" description="Helical" evidence="1">
    <location>
        <begin position="107"/>
        <end position="126"/>
    </location>
</feature>
<name>A0A9W5YE86_9FIRM</name>
<accession>A0A9W5YE86</accession>
<reference evidence="2" key="1">
    <citation type="submission" date="2022-06" db="EMBL/GenBank/DDBJ databases">
        <title>Vallitalea longa sp. nov., an anaerobic bacterium isolated from marine sediment.</title>
        <authorList>
            <person name="Hirano S."/>
            <person name="Terahara T."/>
            <person name="Mori K."/>
            <person name="Hamada M."/>
            <person name="Matsumoto R."/>
            <person name="Kobayashi T."/>
        </authorList>
    </citation>
    <scope>NUCLEOTIDE SEQUENCE</scope>
    <source>
        <strain evidence="2">SH18-1</strain>
    </source>
</reference>
<gene>
    <name evidence="2" type="ORF">SH1V18_43820</name>
</gene>